<protein>
    <recommendedName>
        <fullName evidence="3">Glycosyl hydrolase family 32 N-terminal domain-containing protein</fullName>
    </recommendedName>
</protein>
<dbReference type="AlphaFoldDB" id="A0A1F7WHW1"/>
<dbReference type="STRING" id="1802471.A2115_03110"/>
<dbReference type="Gene3D" id="2.115.10.20">
    <property type="entry name" value="Glycosyl hydrolase domain, family 43"/>
    <property type="match status" value="2"/>
</dbReference>
<dbReference type="Proteomes" id="UP000176198">
    <property type="component" value="Unassembled WGS sequence"/>
</dbReference>
<dbReference type="PANTHER" id="PTHR35279">
    <property type="match status" value="1"/>
</dbReference>
<accession>A0A1F7WHW1</accession>
<dbReference type="PANTHER" id="PTHR35279:SF1">
    <property type="entry name" value="ARABINANASE_LEVANSUCRASE_INVERTASE"/>
    <property type="match status" value="1"/>
</dbReference>
<evidence type="ECO:0000313" key="2">
    <source>
        <dbReference type="Proteomes" id="UP000176198"/>
    </source>
</evidence>
<organism evidence="1 2">
    <name type="scientific">Candidatus Woesebacteria bacterium GWA1_41_8</name>
    <dbReference type="NCBI Taxonomy" id="1802471"/>
    <lineage>
        <taxon>Bacteria</taxon>
        <taxon>Candidatus Woeseibacteriota</taxon>
    </lineage>
</organism>
<dbReference type="SUPFAM" id="SSF75005">
    <property type="entry name" value="Arabinanase/levansucrase/invertase"/>
    <property type="match status" value="1"/>
</dbReference>
<comment type="caution">
    <text evidence="1">The sequence shown here is derived from an EMBL/GenBank/DDBJ whole genome shotgun (WGS) entry which is preliminary data.</text>
</comment>
<evidence type="ECO:0000313" key="1">
    <source>
        <dbReference type="EMBL" id="OGM02434.1"/>
    </source>
</evidence>
<reference evidence="1 2" key="1">
    <citation type="journal article" date="2016" name="Nat. Commun.">
        <title>Thousands of microbial genomes shed light on interconnected biogeochemical processes in an aquifer system.</title>
        <authorList>
            <person name="Anantharaman K."/>
            <person name="Brown C.T."/>
            <person name="Hug L.A."/>
            <person name="Sharon I."/>
            <person name="Castelle C.J."/>
            <person name="Probst A.J."/>
            <person name="Thomas B.C."/>
            <person name="Singh A."/>
            <person name="Wilkins M.J."/>
            <person name="Karaoz U."/>
            <person name="Brodie E.L."/>
            <person name="Williams K.H."/>
            <person name="Hubbard S.S."/>
            <person name="Banfield J.F."/>
        </authorList>
    </citation>
    <scope>NUCLEOTIDE SEQUENCE [LARGE SCALE GENOMIC DNA]</scope>
</reference>
<dbReference type="EMBL" id="MGFJ01000022">
    <property type="protein sequence ID" value="OGM02434.1"/>
    <property type="molecule type" value="Genomic_DNA"/>
</dbReference>
<sequence length="300" mass="34291">MWRKQGLLYAPQGERDWMGTYATLPVVNHIDGDRFRIFLSGRDSGKRAHPGYVEIDITNPPKILSISKKPLLVPGPSGTFEDAGVYFSWLAPHNSEKYMYYIGWNLGVKVPFRIAIGLAISKDDGKTFKRYAPGPILDRGPYDAGFVGSCCVLPEGDRWRMWYVSCTGWELVDGKMRHNYHIKYAESRDGINWQRDGIVSIDFASKEEYAIARPCVIKENGLYKMWYCYRGDYYRIGYAESKDGISWERKDGLLGLDVSETGWDSEMVAYPFVFDHKGTRYMLYNGNGYGKTGLGYAIFK</sequence>
<proteinExistence type="predicted"/>
<dbReference type="InterPro" id="IPR023296">
    <property type="entry name" value="Glyco_hydro_beta-prop_sf"/>
</dbReference>
<evidence type="ECO:0008006" key="3">
    <source>
        <dbReference type="Google" id="ProtNLM"/>
    </source>
</evidence>
<gene>
    <name evidence="1" type="ORF">A2115_03110</name>
</gene>
<name>A0A1F7WHW1_9BACT</name>